<dbReference type="AlphaFoldDB" id="W9ZEH1"/>
<dbReference type="Proteomes" id="UP000019478">
    <property type="component" value="Unassembled WGS sequence"/>
</dbReference>
<sequence length="136" mass="14799">MASLHSILPVVESDVPLLGELLFQSKLQLTINRLLWNDWPNEAAQRPQYARAVRGGFNDDSVENLKVVDNKTGEIIGFLGLSRKRPAKTKQAQPGPGDQGNVPAHFNPDVLAAVNVAVSKCTEGRDAIDHYGVLTT</sequence>
<reference evidence="2 3" key="1">
    <citation type="submission" date="2013-03" db="EMBL/GenBank/DDBJ databases">
        <title>The Genome Sequence of Capronia epimyces CBS 606.96.</title>
        <authorList>
            <consortium name="The Broad Institute Genomics Platform"/>
            <person name="Cuomo C."/>
            <person name="de Hoog S."/>
            <person name="Gorbushina A."/>
            <person name="Walker B."/>
            <person name="Young S.K."/>
            <person name="Zeng Q."/>
            <person name="Gargeya S."/>
            <person name="Fitzgerald M."/>
            <person name="Haas B."/>
            <person name="Abouelleil A."/>
            <person name="Allen A.W."/>
            <person name="Alvarado L."/>
            <person name="Arachchi H.M."/>
            <person name="Berlin A.M."/>
            <person name="Chapman S.B."/>
            <person name="Gainer-Dewar J."/>
            <person name="Goldberg J."/>
            <person name="Griggs A."/>
            <person name="Gujja S."/>
            <person name="Hansen M."/>
            <person name="Howarth C."/>
            <person name="Imamovic A."/>
            <person name="Ireland A."/>
            <person name="Larimer J."/>
            <person name="McCowan C."/>
            <person name="Murphy C."/>
            <person name="Pearson M."/>
            <person name="Poon T.W."/>
            <person name="Priest M."/>
            <person name="Roberts A."/>
            <person name="Saif S."/>
            <person name="Shea T."/>
            <person name="Sisk P."/>
            <person name="Sykes S."/>
            <person name="Wortman J."/>
            <person name="Nusbaum C."/>
            <person name="Birren B."/>
        </authorList>
    </citation>
    <scope>NUCLEOTIDE SEQUENCE [LARGE SCALE GENOMIC DNA]</scope>
    <source>
        <strain evidence="2 3">CBS 606.96</strain>
    </source>
</reference>
<evidence type="ECO:0000313" key="3">
    <source>
        <dbReference type="Proteomes" id="UP000019478"/>
    </source>
</evidence>
<dbReference type="RefSeq" id="XP_007729769.1">
    <property type="nucleotide sequence ID" value="XM_007731579.1"/>
</dbReference>
<name>W9ZEH1_9EURO</name>
<comment type="caution">
    <text evidence="2">The sequence shown here is derived from an EMBL/GenBank/DDBJ whole genome shotgun (WGS) entry which is preliminary data.</text>
</comment>
<evidence type="ECO:0008006" key="4">
    <source>
        <dbReference type="Google" id="ProtNLM"/>
    </source>
</evidence>
<feature type="region of interest" description="Disordered" evidence="1">
    <location>
        <begin position="85"/>
        <end position="104"/>
    </location>
</feature>
<dbReference type="GeneID" id="19165569"/>
<proteinExistence type="predicted"/>
<dbReference type="OrthoDB" id="410198at2759"/>
<evidence type="ECO:0000313" key="2">
    <source>
        <dbReference type="EMBL" id="EXJ92879.1"/>
    </source>
</evidence>
<organism evidence="2 3">
    <name type="scientific">Capronia epimyces CBS 606.96</name>
    <dbReference type="NCBI Taxonomy" id="1182542"/>
    <lineage>
        <taxon>Eukaryota</taxon>
        <taxon>Fungi</taxon>
        <taxon>Dikarya</taxon>
        <taxon>Ascomycota</taxon>
        <taxon>Pezizomycotina</taxon>
        <taxon>Eurotiomycetes</taxon>
        <taxon>Chaetothyriomycetidae</taxon>
        <taxon>Chaetothyriales</taxon>
        <taxon>Herpotrichiellaceae</taxon>
        <taxon>Capronia</taxon>
    </lineage>
</organism>
<dbReference type="STRING" id="1182542.W9ZEH1"/>
<accession>W9ZEH1</accession>
<dbReference type="EMBL" id="AMGY01000001">
    <property type="protein sequence ID" value="EXJ92879.1"/>
    <property type="molecule type" value="Genomic_DNA"/>
</dbReference>
<dbReference type="eggNOG" id="ENOG502SQSW">
    <property type="taxonomic scope" value="Eukaryota"/>
</dbReference>
<protein>
    <recommendedName>
        <fullName evidence="4">N-acetyltransferase domain-containing protein</fullName>
    </recommendedName>
</protein>
<gene>
    <name evidence="2" type="ORF">A1O3_01433</name>
</gene>
<dbReference type="HOGENOM" id="CLU_1875176_0_0_1"/>
<keyword evidence="3" id="KW-1185">Reference proteome</keyword>
<evidence type="ECO:0000256" key="1">
    <source>
        <dbReference type="SAM" id="MobiDB-lite"/>
    </source>
</evidence>